<keyword evidence="2" id="KW-1185">Reference proteome</keyword>
<protein>
    <submittedName>
        <fullName evidence="1">Uncharacterized protein</fullName>
    </submittedName>
</protein>
<gene>
    <name evidence="1" type="ORF">N4T19_18995</name>
</gene>
<evidence type="ECO:0000313" key="1">
    <source>
        <dbReference type="EMBL" id="UXC17761.1"/>
    </source>
</evidence>
<organism evidence="1 2">
    <name type="scientific">Comamonas squillarum</name>
    <dbReference type="NCBI Taxonomy" id="2977320"/>
    <lineage>
        <taxon>Bacteria</taxon>
        <taxon>Pseudomonadati</taxon>
        <taxon>Pseudomonadota</taxon>
        <taxon>Betaproteobacteria</taxon>
        <taxon>Burkholderiales</taxon>
        <taxon>Comamonadaceae</taxon>
        <taxon>Comamonas</taxon>
    </lineage>
</organism>
<evidence type="ECO:0000313" key="2">
    <source>
        <dbReference type="Proteomes" id="UP001058290"/>
    </source>
</evidence>
<dbReference type="Proteomes" id="UP001058290">
    <property type="component" value="Chromosome"/>
</dbReference>
<proteinExistence type="predicted"/>
<dbReference type="RefSeq" id="WP_133248173.1">
    <property type="nucleotide sequence ID" value="NZ_CP104377.1"/>
</dbReference>
<name>A0ABY6A0G5_9BURK</name>
<accession>A0ABY6A0G5</accession>
<dbReference type="EMBL" id="CP104377">
    <property type="protein sequence ID" value="UXC17761.1"/>
    <property type="molecule type" value="Genomic_DNA"/>
</dbReference>
<sequence>MAYRFTGFLVPLLSTFEKSAELPADAIVRAIHVPFSGTGIALPSLGGKHPSAQELLALAEQLGIAVADSWLYIDYVTWGGIDAVYAFGSFQGQPFGPIDDSNLETVEMTYVEVMSCIGISKADALDFQPFNRGFWGD</sequence>
<reference evidence="1" key="1">
    <citation type="submission" date="2022-09" db="EMBL/GenBank/DDBJ databases">
        <title>Bacterial diversity in gut of crayfish and pufferfish.</title>
        <authorList>
            <person name="Huang Y."/>
        </authorList>
    </citation>
    <scope>NUCLEOTIDE SEQUENCE</scope>
    <source>
        <strain evidence="1">PR12</strain>
    </source>
</reference>